<comment type="caution">
    <text evidence="1">The sequence shown here is derived from an EMBL/GenBank/DDBJ whole genome shotgun (WGS) entry which is preliminary data.</text>
</comment>
<dbReference type="EMBL" id="MU267487">
    <property type="protein sequence ID" value="KAH7916892.1"/>
    <property type="molecule type" value="Genomic_DNA"/>
</dbReference>
<gene>
    <name evidence="1" type="ORF">BV22DRAFT_997067</name>
</gene>
<proteinExistence type="predicted"/>
<feature type="non-terminal residue" evidence="1">
    <location>
        <position position="1"/>
    </location>
</feature>
<sequence>GARSPSDAFFTHCHRELFHAQWKVLLDDEFLDAYHHGIVVTCCDGVKRRFYLRIFTYSADYPEKILIATIRNLGTCLCPRCLIPKDRVQNLGTERDMLQRTLLARTDNQERREKIDAARKLIYESNYAVDTDQVERMLKPESLVPTANAFSDRLGVFGFDLFRMLVVDLLHEFELGVWKAIFIHLLRILDSLKDSAIHELDRRYRQVPTFGRDTIRRFARNSSELKKMAARDFEDLLQCAIPAFEGLLSEPHNGSVLRMLFSLCHWHGLAKLRMHTDNTLAIMHQLTVTLGEELRRFVMETCPAFSTKELQREADSRQRREARES</sequence>
<accession>A0ACB8AWU1</accession>
<keyword evidence="2" id="KW-1185">Reference proteome</keyword>
<evidence type="ECO:0000313" key="2">
    <source>
        <dbReference type="Proteomes" id="UP000790709"/>
    </source>
</evidence>
<organism evidence="1 2">
    <name type="scientific">Leucogyrophana mollusca</name>
    <dbReference type="NCBI Taxonomy" id="85980"/>
    <lineage>
        <taxon>Eukaryota</taxon>
        <taxon>Fungi</taxon>
        <taxon>Dikarya</taxon>
        <taxon>Basidiomycota</taxon>
        <taxon>Agaricomycotina</taxon>
        <taxon>Agaricomycetes</taxon>
        <taxon>Agaricomycetidae</taxon>
        <taxon>Boletales</taxon>
        <taxon>Boletales incertae sedis</taxon>
        <taxon>Leucogyrophana</taxon>
    </lineage>
</organism>
<name>A0ACB8AWU1_9AGAM</name>
<feature type="non-terminal residue" evidence="1">
    <location>
        <position position="325"/>
    </location>
</feature>
<protein>
    <submittedName>
        <fullName evidence="1">Uncharacterized protein</fullName>
    </submittedName>
</protein>
<dbReference type="Proteomes" id="UP000790709">
    <property type="component" value="Unassembled WGS sequence"/>
</dbReference>
<evidence type="ECO:0000313" key="1">
    <source>
        <dbReference type="EMBL" id="KAH7916892.1"/>
    </source>
</evidence>
<reference evidence="1" key="1">
    <citation type="journal article" date="2021" name="New Phytol.">
        <title>Evolutionary innovations through gain and loss of genes in the ectomycorrhizal Boletales.</title>
        <authorList>
            <person name="Wu G."/>
            <person name="Miyauchi S."/>
            <person name="Morin E."/>
            <person name="Kuo A."/>
            <person name="Drula E."/>
            <person name="Varga T."/>
            <person name="Kohler A."/>
            <person name="Feng B."/>
            <person name="Cao Y."/>
            <person name="Lipzen A."/>
            <person name="Daum C."/>
            <person name="Hundley H."/>
            <person name="Pangilinan J."/>
            <person name="Johnson J."/>
            <person name="Barry K."/>
            <person name="LaButti K."/>
            <person name="Ng V."/>
            <person name="Ahrendt S."/>
            <person name="Min B."/>
            <person name="Choi I.G."/>
            <person name="Park H."/>
            <person name="Plett J.M."/>
            <person name="Magnuson J."/>
            <person name="Spatafora J.W."/>
            <person name="Nagy L.G."/>
            <person name="Henrissat B."/>
            <person name="Grigoriev I.V."/>
            <person name="Yang Z.L."/>
            <person name="Xu J."/>
            <person name="Martin F.M."/>
        </authorList>
    </citation>
    <scope>NUCLEOTIDE SEQUENCE</scope>
    <source>
        <strain evidence="1">KUC20120723A-06</strain>
    </source>
</reference>